<dbReference type="AlphaFoldDB" id="A0A150RQG2"/>
<dbReference type="PANTHER" id="PTHR10696:SF56">
    <property type="entry name" value="TAUD_TFDA-LIKE DOMAIN-CONTAINING PROTEIN"/>
    <property type="match status" value="1"/>
</dbReference>
<organism evidence="5 6">
    <name type="scientific">Sorangium cellulosum</name>
    <name type="common">Polyangium cellulosum</name>
    <dbReference type="NCBI Taxonomy" id="56"/>
    <lineage>
        <taxon>Bacteria</taxon>
        <taxon>Pseudomonadati</taxon>
        <taxon>Myxococcota</taxon>
        <taxon>Polyangia</taxon>
        <taxon>Polyangiales</taxon>
        <taxon>Polyangiaceae</taxon>
        <taxon>Sorangium</taxon>
    </lineage>
</organism>
<gene>
    <name evidence="5" type="ORF">BE18_30040</name>
</gene>
<evidence type="ECO:0000256" key="2">
    <source>
        <dbReference type="ARBA" id="ARBA00023002"/>
    </source>
</evidence>
<sequence>MKTAKKKQIAPPLKAPLDGVRCSVRFPEHGFILQLEPTGAPESIARWVQRHEKFIGDATLEYGGILFHGFDLDVASFRRLVGLLSDEIRFEYIGGTGPRERYSDDVYVSTYAPPGAKLAQHHEMAYMPSWPMKVFFYCDLAPRKDGETLLCSSRSFQRSLDPSILERFHDREVLYIRNYDPPTDLKSAIVSGWQLSFNTSDKGKVSEICRNLGLEAEWRGERLRTRNIAQGAAHHPITGELLLHNQSYLRTMASDVRGAMTPAVRLFEPGLSREQMNAILTLAPDEQSTNAFYGDDGALIEQSILEEIHGAFEANTVKFPWQKGDFVMLDNMLSYHGRNSFEGERRILTVLKERHGRSG</sequence>
<comment type="cofactor">
    <cofactor evidence="1">
        <name>Fe(2+)</name>
        <dbReference type="ChEBI" id="CHEBI:29033"/>
    </cofactor>
</comment>
<evidence type="ECO:0000256" key="1">
    <source>
        <dbReference type="ARBA" id="ARBA00001954"/>
    </source>
</evidence>
<keyword evidence="3" id="KW-0045">Antibiotic biosynthesis</keyword>
<accession>A0A150RQG2</accession>
<dbReference type="GO" id="GO:0016706">
    <property type="term" value="F:2-oxoglutarate-dependent dioxygenase activity"/>
    <property type="evidence" value="ECO:0007669"/>
    <property type="project" value="UniProtKB-ARBA"/>
</dbReference>
<dbReference type="Pfam" id="PF02668">
    <property type="entry name" value="TauD"/>
    <property type="match status" value="1"/>
</dbReference>
<evidence type="ECO:0000313" key="5">
    <source>
        <dbReference type="EMBL" id="KYF82512.1"/>
    </source>
</evidence>
<dbReference type="InterPro" id="IPR042098">
    <property type="entry name" value="TauD-like_sf"/>
</dbReference>
<dbReference type="SUPFAM" id="SSF51197">
    <property type="entry name" value="Clavaminate synthase-like"/>
    <property type="match status" value="1"/>
</dbReference>
<dbReference type="PANTHER" id="PTHR10696">
    <property type="entry name" value="GAMMA-BUTYROBETAINE HYDROXYLASE-RELATED"/>
    <property type="match status" value="1"/>
</dbReference>
<comment type="caution">
    <text evidence="5">The sequence shown here is derived from an EMBL/GenBank/DDBJ whole genome shotgun (WGS) entry which is preliminary data.</text>
</comment>
<dbReference type="GO" id="GO:0017000">
    <property type="term" value="P:antibiotic biosynthetic process"/>
    <property type="evidence" value="ECO:0007669"/>
    <property type="project" value="UniProtKB-KW"/>
</dbReference>
<reference evidence="5 6" key="1">
    <citation type="submission" date="2014-02" db="EMBL/GenBank/DDBJ databases">
        <title>The small core and large imbalanced accessory genome model reveals a collaborative survival strategy of Sorangium cellulosum strains in nature.</title>
        <authorList>
            <person name="Han K."/>
            <person name="Peng R."/>
            <person name="Blom J."/>
            <person name="Li Y.-Z."/>
        </authorList>
    </citation>
    <scope>NUCLEOTIDE SEQUENCE [LARGE SCALE GENOMIC DNA]</scope>
    <source>
        <strain evidence="5 6">So0149</strain>
    </source>
</reference>
<name>A0A150RQG2_SORCE</name>
<keyword evidence="2" id="KW-0560">Oxidoreductase</keyword>
<proteinExistence type="predicted"/>
<feature type="domain" description="TauD/TfdA-like" evidence="4">
    <location>
        <begin position="50"/>
        <end position="349"/>
    </location>
</feature>
<dbReference type="InterPro" id="IPR050411">
    <property type="entry name" value="AlphaKG_dependent_hydroxylases"/>
</dbReference>
<dbReference type="Gene3D" id="3.60.130.10">
    <property type="entry name" value="Clavaminate synthase-like"/>
    <property type="match status" value="1"/>
</dbReference>
<evidence type="ECO:0000256" key="3">
    <source>
        <dbReference type="ARBA" id="ARBA00023194"/>
    </source>
</evidence>
<dbReference type="Proteomes" id="UP000075515">
    <property type="component" value="Unassembled WGS sequence"/>
</dbReference>
<evidence type="ECO:0000259" key="4">
    <source>
        <dbReference type="Pfam" id="PF02668"/>
    </source>
</evidence>
<dbReference type="InterPro" id="IPR003819">
    <property type="entry name" value="TauD/TfdA-like"/>
</dbReference>
<protein>
    <recommendedName>
        <fullName evidence="4">TauD/TfdA-like domain-containing protein</fullName>
    </recommendedName>
</protein>
<evidence type="ECO:0000313" key="6">
    <source>
        <dbReference type="Proteomes" id="UP000075515"/>
    </source>
</evidence>
<dbReference type="EMBL" id="JEMC01003263">
    <property type="protein sequence ID" value="KYF82512.1"/>
    <property type="molecule type" value="Genomic_DNA"/>
</dbReference>